<proteinExistence type="predicted"/>
<dbReference type="CDD" id="cd17298">
    <property type="entry name" value="DUF1907"/>
    <property type="match status" value="1"/>
</dbReference>
<dbReference type="InterPro" id="IPR015021">
    <property type="entry name" value="C11orf54_DUF1907"/>
</dbReference>
<evidence type="ECO:0000256" key="5">
    <source>
        <dbReference type="ARBA" id="ARBA00022833"/>
    </source>
</evidence>
<evidence type="ECO:0000256" key="2">
    <source>
        <dbReference type="ARBA" id="ARBA00011245"/>
    </source>
</evidence>
<keyword evidence="4" id="KW-0378">Hydrolase</keyword>
<dbReference type="SUPFAM" id="SSF117856">
    <property type="entry name" value="AF0104/ALDC/Ptd012-like"/>
    <property type="match status" value="1"/>
</dbReference>
<feature type="domain" description="DUF1907" evidence="8">
    <location>
        <begin position="46"/>
        <end position="327"/>
    </location>
</feature>
<evidence type="ECO:0000259" key="8">
    <source>
        <dbReference type="SMART" id="SM01168"/>
    </source>
</evidence>
<organism evidence="9">
    <name type="scientific">Graphocephala atropunctata</name>
    <dbReference type="NCBI Taxonomy" id="36148"/>
    <lineage>
        <taxon>Eukaryota</taxon>
        <taxon>Metazoa</taxon>
        <taxon>Ecdysozoa</taxon>
        <taxon>Arthropoda</taxon>
        <taxon>Hexapoda</taxon>
        <taxon>Insecta</taxon>
        <taxon>Pterygota</taxon>
        <taxon>Neoptera</taxon>
        <taxon>Paraneoptera</taxon>
        <taxon>Hemiptera</taxon>
        <taxon>Auchenorrhyncha</taxon>
        <taxon>Membracoidea</taxon>
        <taxon>Cicadellidae</taxon>
        <taxon>Cicadellinae</taxon>
        <taxon>Cicadellini</taxon>
        <taxon>Graphocephala</taxon>
    </lineage>
</organism>
<protein>
    <recommendedName>
        <fullName evidence="8">DUF1907 domain-containing protein</fullName>
    </recommendedName>
</protein>
<dbReference type="EMBL" id="GEBQ01030500">
    <property type="protein sequence ID" value="JAT09477.1"/>
    <property type="molecule type" value="Transcribed_RNA"/>
</dbReference>
<dbReference type="AlphaFoldDB" id="A0A1B6KDG2"/>
<keyword evidence="6" id="KW-0539">Nucleus</keyword>
<evidence type="ECO:0000256" key="1">
    <source>
        <dbReference type="ARBA" id="ARBA00004123"/>
    </source>
</evidence>
<keyword evidence="5" id="KW-0862">Zinc</keyword>
<evidence type="ECO:0000256" key="7">
    <source>
        <dbReference type="SAM" id="SignalP"/>
    </source>
</evidence>
<dbReference type="GO" id="GO:0016788">
    <property type="term" value="F:hydrolase activity, acting on ester bonds"/>
    <property type="evidence" value="ECO:0007669"/>
    <property type="project" value="TreeGrafter"/>
</dbReference>
<dbReference type="PANTHER" id="PTHR13204">
    <property type="entry name" value="PTD012 PROTEIN"/>
    <property type="match status" value="1"/>
</dbReference>
<keyword evidence="3" id="KW-0479">Metal-binding</keyword>
<comment type="subcellular location">
    <subcellularLocation>
        <location evidence="1">Nucleus</location>
    </subcellularLocation>
</comment>
<keyword evidence="7" id="KW-0732">Signal</keyword>
<name>A0A1B6KDG2_9HEMI</name>
<evidence type="ECO:0000256" key="6">
    <source>
        <dbReference type="ARBA" id="ARBA00023242"/>
    </source>
</evidence>
<dbReference type="GO" id="GO:0005634">
    <property type="term" value="C:nucleus"/>
    <property type="evidence" value="ECO:0007669"/>
    <property type="project" value="UniProtKB-SubCell"/>
</dbReference>
<dbReference type="PANTHER" id="PTHR13204:SF1">
    <property type="entry name" value="ESTER HYDROLASE C11ORF54"/>
    <property type="match status" value="1"/>
</dbReference>
<sequence length="339" mass="36993">MILIQILLFYLLRTMGNPICKGDSINNFLVEEKPLFFPPLENVAEALKVGLSENFETVEVSVVDCPDLTQKPFSLASQGLNGSTTILEVGGVPFLMPLVDRSKVYDFKDMNQVTGVNPAFIVGAGAGPFRHAGVNCELVANLVVKDGQVSSMSQIAKLKDESKGNEFVTETLQDSVSTFALLANLFVSEGKPGKVLRVHCAKRKGKADFVTAARESLLKGFPGKSIGVGGTFLVSGSKVKQHIMADFTSTPLDSEEKVDNWLRFYSMSPPLVGLGTFVTNDPGLNLRVIHFHSLSDHGEAGHYHYDTEPEKVEYLAYFNLGAKVVRVDRPQDESKLGHN</sequence>
<feature type="chain" id="PRO_5008586492" description="DUF1907 domain-containing protein" evidence="7">
    <location>
        <begin position="17"/>
        <end position="339"/>
    </location>
</feature>
<accession>A0A1B6KDG2</accession>
<evidence type="ECO:0000313" key="9">
    <source>
        <dbReference type="EMBL" id="JAT09477.1"/>
    </source>
</evidence>
<dbReference type="Pfam" id="PF08925">
    <property type="entry name" value="DUF1907"/>
    <property type="match status" value="1"/>
</dbReference>
<comment type="subunit">
    <text evidence="2">Monomer.</text>
</comment>
<feature type="signal peptide" evidence="7">
    <location>
        <begin position="1"/>
        <end position="16"/>
    </location>
</feature>
<reference evidence="9" key="1">
    <citation type="submission" date="2015-11" db="EMBL/GenBank/DDBJ databases">
        <title>De novo transcriptome assembly of four potential Pierce s Disease insect vectors from Arizona vineyards.</title>
        <authorList>
            <person name="Tassone E.E."/>
        </authorList>
    </citation>
    <scope>NUCLEOTIDE SEQUENCE</scope>
</reference>
<dbReference type="GO" id="GO:0008270">
    <property type="term" value="F:zinc ion binding"/>
    <property type="evidence" value="ECO:0007669"/>
    <property type="project" value="TreeGrafter"/>
</dbReference>
<evidence type="ECO:0000256" key="3">
    <source>
        <dbReference type="ARBA" id="ARBA00022723"/>
    </source>
</evidence>
<evidence type="ECO:0000256" key="4">
    <source>
        <dbReference type="ARBA" id="ARBA00022801"/>
    </source>
</evidence>
<dbReference type="SMART" id="SM01168">
    <property type="entry name" value="DUF1907"/>
    <property type="match status" value="1"/>
</dbReference>
<gene>
    <name evidence="9" type="ORF">g.45690</name>
</gene>